<keyword evidence="5" id="KW-0443">Lipid metabolism</keyword>
<keyword evidence="4" id="KW-0808">Transferase</keyword>
<evidence type="ECO:0000256" key="5">
    <source>
        <dbReference type="ARBA" id="ARBA00023098"/>
    </source>
</evidence>
<evidence type="ECO:0000313" key="10">
    <source>
        <dbReference type="Proteomes" id="UP001515480"/>
    </source>
</evidence>
<keyword evidence="1" id="KW-0963">Cytoplasm</keyword>
<dbReference type="AlphaFoldDB" id="A0AB34JF77"/>
<dbReference type="InterPro" id="IPR018357">
    <property type="entry name" value="Hexapep_transf_CS"/>
</dbReference>
<name>A0AB34JF77_PRYPA</name>
<dbReference type="NCBIfam" id="NF003657">
    <property type="entry name" value="PRK05289.1"/>
    <property type="match status" value="1"/>
</dbReference>
<dbReference type="InterPro" id="IPR037157">
    <property type="entry name" value="Acetyltransf_C_sf"/>
</dbReference>
<feature type="domain" description="UDP N-acetylglucosamine O-acyltransferase C-terminal" evidence="8">
    <location>
        <begin position="297"/>
        <end position="385"/>
    </location>
</feature>
<feature type="compositionally biased region" description="Low complexity" evidence="7">
    <location>
        <begin position="84"/>
        <end position="105"/>
    </location>
</feature>
<comment type="caution">
    <text evidence="9">The sequence shown here is derived from an EMBL/GenBank/DDBJ whole genome shotgun (WGS) entry which is preliminary data.</text>
</comment>
<evidence type="ECO:0000259" key="8">
    <source>
        <dbReference type="Pfam" id="PF13720"/>
    </source>
</evidence>
<keyword evidence="10" id="KW-1185">Reference proteome</keyword>
<dbReference type="GO" id="GO:0016020">
    <property type="term" value="C:membrane"/>
    <property type="evidence" value="ECO:0007669"/>
    <property type="project" value="GOC"/>
</dbReference>
<dbReference type="EMBL" id="JBGBPQ010000008">
    <property type="protein sequence ID" value="KAL1520635.1"/>
    <property type="molecule type" value="Genomic_DNA"/>
</dbReference>
<dbReference type="InterPro" id="IPR011004">
    <property type="entry name" value="Trimer_LpxA-like_sf"/>
</dbReference>
<evidence type="ECO:0000256" key="7">
    <source>
        <dbReference type="SAM" id="MobiDB-lite"/>
    </source>
</evidence>
<sequence>MLDAVRCLVRCLQRRKRTLIGRSRDWARPFASMSPLASAPSCPAFLSSPLATAQPLLRVRLLRSLLDQPASLPSLRPTSSFVHARPTSASRLPPPAAASRSFSSSDQPVQSEEARPHVPAAPEIHPTAVVDPAATLGRGVRIGPFSVVGPHASLGEDVCLHSHVVIAGHTSIGEGTTVYSHATVGAAPQDRKHAATHRSELRIGRHCRLFEYAHVSGGTQGGGGVTSIGDECLVMSHTHVGHDCSLGARVVLASGSALAGHVVVGDAATISGHSCVHQRVAIGRGAFLAGASVLVDDLIPFGLAIGNRAQLHSLNLRGIRRSAVSATEQRAMLRAFRFLFQLPPDHFYKPLQLPNLSSLQERAKQLHMPQHPHVMAMVDFILGSRPHTSNRALCQPRLSSSPSHSS</sequence>
<organism evidence="9 10">
    <name type="scientific">Prymnesium parvum</name>
    <name type="common">Toxic golden alga</name>
    <dbReference type="NCBI Taxonomy" id="97485"/>
    <lineage>
        <taxon>Eukaryota</taxon>
        <taxon>Haptista</taxon>
        <taxon>Haptophyta</taxon>
        <taxon>Prymnesiophyceae</taxon>
        <taxon>Prymnesiales</taxon>
        <taxon>Prymnesiaceae</taxon>
        <taxon>Prymnesium</taxon>
    </lineage>
</organism>
<dbReference type="GO" id="GO:0009245">
    <property type="term" value="P:lipid A biosynthetic process"/>
    <property type="evidence" value="ECO:0007669"/>
    <property type="project" value="UniProtKB-KW"/>
</dbReference>
<evidence type="ECO:0000256" key="6">
    <source>
        <dbReference type="ARBA" id="ARBA00023315"/>
    </source>
</evidence>
<dbReference type="NCBIfam" id="TIGR01852">
    <property type="entry name" value="lipid_A_lpxA"/>
    <property type="match status" value="1"/>
</dbReference>
<dbReference type="PROSITE" id="PS00101">
    <property type="entry name" value="HEXAPEP_TRANSFERASES"/>
    <property type="match status" value="1"/>
</dbReference>
<dbReference type="PANTHER" id="PTHR43480:SF1">
    <property type="entry name" value="ACYL-[ACYL-CARRIER-PROTEIN]--UDP-N-ACETYLGLUCOSAMINE O-ACYLTRANSFERASE, MITOCHONDRIAL-RELATED"/>
    <property type="match status" value="1"/>
</dbReference>
<gene>
    <name evidence="9" type="ORF">AB1Y20_022208</name>
</gene>
<keyword evidence="6" id="KW-0012">Acyltransferase</keyword>
<evidence type="ECO:0000313" key="9">
    <source>
        <dbReference type="EMBL" id="KAL1520635.1"/>
    </source>
</evidence>
<evidence type="ECO:0000256" key="2">
    <source>
        <dbReference type="ARBA" id="ARBA00022516"/>
    </source>
</evidence>
<reference evidence="9 10" key="1">
    <citation type="journal article" date="2024" name="Science">
        <title>Giant polyketide synthase enzymes in the biosynthesis of giant marine polyether toxins.</title>
        <authorList>
            <person name="Fallon T.R."/>
            <person name="Shende V.V."/>
            <person name="Wierzbicki I.H."/>
            <person name="Pendleton A.L."/>
            <person name="Watervoot N.F."/>
            <person name="Auber R.P."/>
            <person name="Gonzalez D.J."/>
            <person name="Wisecaver J.H."/>
            <person name="Moore B.S."/>
        </authorList>
    </citation>
    <scope>NUCLEOTIDE SEQUENCE [LARGE SCALE GENOMIC DNA]</scope>
    <source>
        <strain evidence="9 10">12B1</strain>
    </source>
</reference>
<evidence type="ECO:0000256" key="4">
    <source>
        <dbReference type="ARBA" id="ARBA00022679"/>
    </source>
</evidence>
<dbReference type="Pfam" id="PF13720">
    <property type="entry name" value="Acetyltransf_11"/>
    <property type="match status" value="1"/>
</dbReference>
<keyword evidence="2" id="KW-0444">Lipid biosynthesis</keyword>
<feature type="region of interest" description="Disordered" evidence="7">
    <location>
        <begin position="76"/>
        <end position="125"/>
    </location>
</feature>
<protein>
    <recommendedName>
        <fullName evidence="8">UDP N-acetylglucosamine O-acyltransferase C-terminal domain-containing protein</fullName>
    </recommendedName>
</protein>
<proteinExistence type="predicted"/>
<dbReference type="Gene3D" id="2.160.10.10">
    <property type="entry name" value="Hexapeptide repeat proteins"/>
    <property type="match status" value="1"/>
</dbReference>
<evidence type="ECO:0000256" key="3">
    <source>
        <dbReference type="ARBA" id="ARBA00022556"/>
    </source>
</evidence>
<accession>A0AB34JF77</accession>
<dbReference type="PANTHER" id="PTHR43480">
    <property type="entry name" value="ACYL-[ACYL-CARRIER-PROTEIN]--UDP-N-ACETYLGLUCOSAMINE O-ACYLTRANSFERASE"/>
    <property type="match status" value="1"/>
</dbReference>
<dbReference type="Gene3D" id="1.20.1180.10">
    <property type="entry name" value="Udp N-acetylglucosamine O-acyltransferase, C-terminal domain"/>
    <property type="match status" value="1"/>
</dbReference>
<evidence type="ECO:0000256" key="1">
    <source>
        <dbReference type="ARBA" id="ARBA00022490"/>
    </source>
</evidence>
<dbReference type="SUPFAM" id="SSF51161">
    <property type="entry name" value="Trimeric LpxA-like enzymes"/>
    <property type="match status" value="1"/>
</dbReference>
<dbReference type="InterPro" id="IPR010137">
    <property type="entry name" value="Lipid_A_LpxA"/>
</dbReference>
<dbReference type="InterPro" id="IPR029098">
    <property type="entry name" value="Acetyltransf_C"/>
</dbReference>
<keyword evidence="3" id="KW-0441">Lipid A biosynthesis</keyword>
<dbReference type="GO" id="GO:0008780">
    <property type="term" value="F:acyl-[acyl-carrier-protein]-UDP-N-acetylglucosamine O-acyltransferase activity"/>
    <property type="evidence" value="ECO:0007669"/>
    <property type="project" value="InterPro"/>
</dbReference>
<dbReference type="Proteomes" id="UP001515480">
    <property type="component" value="Unassembled WGS sequence"/>
</dbReference>